<gene>
    <name evidence="2" type="ORF">DY000_02029127</name>
</gene>
<protein>
    <recommendedName>
        <fullName evidence="4">RNase H type-1 domain-containing protein</fullName>
    </recommendedName>
</protein>
<reference evidence="2 3" key="1">
    <citation type="journal article" date="2020" name="BMC Genomics">
        <title>Intraspecific diversification of the crop wild relative Brassica cretica Lam. using demographic model selection.</title>
        <authorList>
            <person name="Kioukis A."/>
            <person name="Michalopoulou V.A."/>
            <person name="Briers L."/>
            <person name="Pirintsos S."/>
            <person name="Studholme D.J."/>
            <person name="Pavlidis P."/>
            <person name="Sarris P.F."/>
        </authorList>
    </citation>
    <scope>NUCLEOTIDE SEQUENCE [LARGE SCALE GENOMIC DNA]</scope>
    <source>
        <strain evidence="3">cv. PFS-1207/04</strain>
    </source>
</reference>
<accession>A0ABQ7DQN7</accession>
<comment type="caution">
    <text evidence="2">The sequence shown here is derived from an EMBL/GenBank/DDBJ whole genome shotgun (WGS) entry which is preliminary data.</text>
</comment>
<feature type="region of interest" description="Disordered" evidence="1">
    <location>
        <begin position="11"/>
        <end position="32"/>
    </location>
</feature>
<keyword evidence="3" id="KW-1185">Reference proteome</keyword>
<proteinExistence type="predicted"/>
<evidence type="ECO:0000313" key="2">
    <source>
        <dbReference type="EMBL" id="KAF3579465.1"/>
    </source>
</evidence>
<evidence type="ECO:0000256" key="1">
    <source>
        <dbReference type="SAM" id="MobiDB-lite"/>
    </source>
</evidence>
<evidence type="ECO:0000313" key="3">
    <source>
        <dbReference type="Proteomes" id="UP000266723"/>
    </source>
</evidence>
<dbReference type="EMBL" id="QGKV02000649">
    <property type="protein sequence ID" value="KAF3579465.1"/>
    <property type="molecule type" value="Genomic_DNA"/>
</dbReference>
<feature type="region of interest" description="Disordered" evidence="1">
    <location>
        <begin position="294"/>
        <end position="338"/>
    </location>
</feature>
<sequence length="686" mass="75522">MHPPDLKMLETNSGLRGSDGSFSGKAQATSSNSTFGISTSQIVIMAGRWIMYDNSAWNFKIDNNRMGRAVDCSTIKGVCGLILAAYGLLGREIEVEMCYWLIDGDSEMVGKGAAPVEIATDTDYKIFKALHRTYKSFNVFVTFREIVGGEMMFLRSERDIFTQTNATAGIVDDDENLIRQVEAIEAAIGLNSEVAEVGGSKDSRAAAVTVCGVNLASENMSQHSCGDQILVERRKNKQANVEAASGDDIGNVAGCAEMDVDKGKGNDYDVGEDEDDGNYDYNYWHEFVRKDCETDEDDDFEGCPPKRRRGGRSDLNGYERCGARGGRGQGSGKPASELTDDQRDILCTSRIVAYTEETDISLGIDVVHATPAKDRNQPNHEENSVYRRLTESTSGTVRCALTFETGTVETVDVVAVTPPQQNKKHNRVIEDDDEFVDPSLTETAKVCNSTRASDETHFGESVVNVLVSPQKQYKNKTFKKDTWESDDAVLVTPPKQYNKHNRVIEADDEFVDPPLPETAKVCNSTSASDETHSGVSAVNGVVEPLKQYKNHSDEKETGESEDAILVTPPKQYNKHNCVIEADDDFVDPPVLQTTDFDGGEAFTPGKHFPSTSVFEDDDLFVDPPVTEGIEVQGGEAFMIGIQVSEMYGYDDVVPVFNDMEGSGFQPQDIDYIKEESDIYVGRMFKD</sequence>
<evidence type="ECO:0008006" key="4">
    <source>
        <dbReference type="Google" id="ProtNLM"/>
    </source>
</evidence>
<organism evidence="2 3">
    <name type="scientific">Brassica cretica</name>
    <name type="common">Mustard</name>
    <dbReference type="NCBI Taxonomy" id="69181"/>
    <lineage>
        <taxon>Eukaryota</taxon>
        <taxon>Viridiplantae</taxon>
        <taxon>Streptophyta</taxon>
        <taxon>Embryophyta</taxon>
        <taxon>Tracheophyta</taxon>
        <taxon>Spermatophyta</taxon>
        <taxon>Magnoliopsida</taxon>
        <taxon>eudicotyledons</taxon>
        <taxon>Gunneridae</taxon>
        <taxon>Pentapetalae</taxon>
        <taxon>rosids</taxon>
        <taxon>malvids</taxon>
        <taxon>Brassicales</taxon>
        <taxon>Brassicaceae</taxon>
        <taxon>Brassiceae</taxon>
        <taxon>Brassica</taxon>
    </lineage>
</organism>
<name>A0ABQ7DQN7_BRACR</name>
<dbReference type="Proteomes" id="UP000266723">
    <property type="component" value="Unassembled WGS sequence"/>
</dbReference>